<dbReference type="HOGENOM" id="CLU_1938867_0_0_1"/>
<gene>
    <name evidence="2" type="ORF">PITC_053710</name>
</gene>
<dbReference type="PhylomeDB" id="A0A0A2KMF2"/>
<reference evidence="2 3" key="1">
    <citation type="journal article" date="2015" name="Mol. Plant Microbe Interact.">
        <title>Genome, transcriptome, and functional analyses of Penicillium expansum provide new insights into secondary metabolism and pathogenicity.</title>
        <authorList>
            <person name="Ballester A.R."/>
            <person name="Marcet-Houben M."/>
            <person name="Levin E."/>
            <person name="Sela N."/>
            <person name="Selma-Lazaro C."/>
            <person name="Carmona L."/>
            <person name="Wisniewski M."/>
            <person name="Droby S."/>
            <person name="Gonzalez-Candelas L."/>
            <person name="Gabaldon T."/>
        </authorList>
    </citation>
    <scope>NUCLEOTIDE SEQUENCE [LARGE SCALE GENOMIC DNA]</scope>
    <source>
        <strain evidence="2 3">PHI-1</strain>
    </source>
</reference>
<proteinExistence type="predicted"/>
<protein>
    <submittedName>
        <fullName evidence="2">Uncharacterized protein</fullName>
    </submittedName>
</protein>
<feature type="region of interest" description="Disordered" evidence="1">
    <location>
        <begin position="57"/>
        <end position="76"/>
    </location>
</feature>
<evidence type="ECO:0000313" key="2">
    <source>
        <dbReference type="EMBL" id="KGO68113.1"/>
    </source>
</evidence>
<evidence type="ECO:0000256" key="1">
    <source>
        <dbReference type="SAM" id="MobiDB-lite"/>
    </source>
</evidence>
<evidence type="ECO:0000313" key="3">
    <source>
        <dbReference type="Proteomes" id="UP000030104"/>
    </source>
</evidence>
<feature type="region of interest" description="Disordered" evidence="1">
    <location>
        <begin position="1"/>
        <end position="21"/>
    </location>
</feature>
<dbReference type="EMBL" id="JQGA01001234">
    <property type="protein sequence ID" value="KGO68113.1"/>
    <property type="molecule type" value="Genomic_DNA"/>
</dbReference>
<dbReference type="OrthoDB" id="10458544at2759"/>
<dbReference type="Proteomes" id="UP000030104">
    <property type="component" value="Unassembled WGS sequence"/>
</dbReference>
<keyword evidence="3" id="KW-1185">Reference proteome</keyword>
<sequence>MSKSLAPRTIPRNRLASSIQKKQGEIDSLCLPNGARIELGRSSKILFLRNFLKPKRERMTEPRKIQRSPNNDLSTSHILFPGLGSHQASLITRPARSSSLYTDFESTASFRLGAEKRPSPRQIPAQTLAY</sequence>
<comment type="caution">
    <text evidence="2">The sequence shown here is derived from an EMBL/GenBank/DDBJ whole genome shotgun (WGS) entry which is preliminary data.</text>
</comment>
<dbReference type="AlphaFoldDB" id="A0A0A2KMF2"/>
<feature type="compositionally biased region" description="Polar residues" evidence="1">
    <location>
        <begin position="67"/>
        <end position="76"/>
    </location>
</feature>
<name>A0A0A2KMF2_PENIT</name>
<organism evidence="2 3">
    <name type="scientific">Penicillium italicum</name>
    <name type="common">Blue mold</name>
    <dbReference type="NCBI Taxonomy" id="40296"/>
    <lineage>
        <taxon>Eukaryota</taxon>
        <taxon>Fungi</taxon>
        <taxon>Dikarya</taxon>
        <taxon>Ascomycota</taxon>
        <taxon>Pezizomycotina</taxon>
        <taxon>Eurotiomycetes</taxon>
        <taxon>Eurotiomycetidae</taxon>
        <taxon>Eurotiales</taxon>
        <taxon>Aspergillaceae</taxon>
        <taxon>Penicillium</taxon>
    </lineage>
</organism>
<accession>A0A0A2KMF2</accession>